<name>A0ABN8LBX5_CHISP</name>
<keyword evidence="7" id="KW-1185">Reference proteome</keyword>
<reference evidence="6" key="1">
    <citation type="submission" date="2021-12" db="EMBL/GenBank/DDBJ databases">
        <authorList>
            <person name="King R."/>
        </authorList>
    </citation>
    <scope>NUCLEOTIDE SEQUENCE</scope>
</reference>
<evidence type="ECO:0008006" key="8">
    <source>
        <dbReference type="Google" id="ProtNLM"/>
    </source>
</evidence>
<evidence type="ECO:0000256" key="5">
    <source>
        <dbReference type="SAM" id="Phobius"/>
    </source>
</evidence>
<gene>
    <name evidence="6" type="ORF">CHILSU_LOCUS10174</name>
</gene>
<dbReference type="Pfam" id="PF00335">
    <property type="entry name" value="Tetraspanin"/>
    <property type="match status" value="1"/>
</dbReference>
<comment type="subcellular location">
    <subcellularLocation>
        <location evidence="1">Membrane</location>
        <topology evidence="1">Multi-pass membrane protein</topology>
    </subcellularLocation>
</comment>
<dbReference type="InterPro" id="IPR018499">
    <property type="entry name" value="Tetraspanin/Peripherin"/>
</dbReference>
<dbReference type="EMBL" id="OU963900">
    <property type="protein sequence ID" value="CAH2991038.1"/>
    <property type="molecule type" value="Genomic_DNA"/>
</dbReference>
<dbReference type="SUPFAM" id="SSF48652">
    <property type="entry name" value="Tetraspanin"/>
    <property type="match status" value="1"/>
</dbReference>
<organism evidence="6 7">
    <name type="scientific">Chilo suppressalis</name>
    <name type="common">Asiatic rice borer moth</name>
    <dbReference type="NCBI Taxonomy" id="168631"/>
    <lineage>
        <taxon>Eukaryota</taxon>
        <taxon>Metazoa</taxon>
        <taxon>Ecdysozoa</taxon>
        <taxon>Arthropoda</taxon>
        <taxon>Hexapoda</taxon>
        <taxon>Insecta</taxon>
        <taxon>Pterygota</taxon>
        <taxon>Neoptera</taxon>
        <taxon>Endopterygota</taxon>
        <taxon>Lepidoptera</taxon>
        <taxon>Glossata</taxon>
        <taxon>Ditrysia</taxon>
        <taxon>Pyraloidea</taxon>
        <taxon>Crambidae</taxon>
        <taxon>Crambinae</taxon>
        <taxon>Chilo</taxon>
    </lineage>
</organism>
<evidence type="ECO:0000313" key="6">
    <source>
        <dbReference type="EMBL" id="CAH2991038.1"/>
    </source>
</evidence>
<sequence>MVIFCYNTSLKVLLLLKHIHKVTVFLLCGLILLQAYCMKLHYTGGLRLITLLLQCPYWARANLASRMWLVNGTVVAANGMLVYAACRGTLKALMNELSSSLRIGISQYLTEPTWKRLMDTMQIELSCCGVEKPSDWHEIPWINMDFLNEESDLVMKMASADGKVLPPVSPYSCCTPRVLAACYHDPLQQSECRELWSGSPLLPASLHARGCVEAVRQPLTKALLALHLFNALVLILQVVITVLTQLLRTSARSAVLRGDCAGPGQGWLIQTGKQYVPQENPSVSGCSNRYNVCTIREHNSHRQDLNQQLISHS</sequence>
<feature type="transmembrane region" description="Helical" evidence="5">
    <location>
        <begin position="223"/>
        <end position="247"/>
    </location>
</feature>
<evidence type="ECO:0000256" key="2">
    <source>
        <dbReference type="ARBA" id="ARBA00022692"/>
    </source>
</evidence>
<protein>
    <recommendedName>
        <fullName evidence="8">Tetraspanin</fullName>
    </recommendedName>
</protein>
<feature type="transmembrane region" description="Helical" evidence="5">
    <location>
        <begin position="12"/>
        <end position="33"/>
    </location>
</feature>
<evidence type="ECO:0000256" key="1">
    <source>
        <dbReference type="ARBA" id="ARBA00004141"/>
    </source>
</evidence>
<keyword evidence="3 5" id="KW-1133">Transmembrane helix</keyword>
<keyword evidence="4 5" id="KW-0472">Membrane</keyword>
<dbReference type="Gene3D" id="1.10.1450.10">
    <property type="entry name" value="Tetraspanin"/>
    <property type="match status" value="1"/>
</dbReference>
<evidence type="ECO:0000256" key="3">
    <source>
        <dbReference type="ARBA" id="ARBA00022989"/>
    </source>
</evidence>
<proteinExistence type="predicted"/>
<dbReference type="InterPro" id="IPR008952">
    <property type="entry name" value="Tetraspanin_EC2_sf"/>
</dbReference>
<keyword evidence="2 5" id="KW-0812">Transmembrane</keyword>
<evidence type="ECO:0000256" key="4">
    <source>
        <dbReference type="ARBA" id="ARBA00023136"/>
    </source>
</evidence>
<evidence type="ECO:0000313" key="7">
    <source>
        <dbReference type="Proteomes" id="UP001153292"/>
    </source>
</evidence>
<accession>A0ABN8LBX5</accession>
<feature type="transmembrane region" description="Helical" evidence="5">
    <location>
        <begin position="65"/>
        <end position="86"/>
    </location>
</feature>
<dbReference type="Proteomes" id="UP001153292">
    <property type="component" value="Chromosome 7"/>
</dbReference>